<dbReference type="InterPro" id="IPR036013">
    <property type="entry name" value="Band_7/SPFH_dom_sf"/>
</dbReference>
<dbReference type="InterPro" id="IPR001107">
    <property type="entry name" value="Band_7"/>
</dbReference>
<evidence type="ECO:0000313" key="4">
    <source>
        <dbReference type="EMBL" id="QEE15074.1"/>
    </source>
</evidence>
<sequence length="411" mass="46564">MIYAEFSLGVAGIVILIVLSIVLVAVFFASRYRKFKTNEYVIHLRNGKVASAGRGGKIIKLPLIDEIVVIPTTTRKTLLNSSDKILSREFQDVKISAILYWRVSEPEISFNAVVWDPRSPDYVERVLSTATEAIIRTTCASLTVETIICDRTEIIKTITDQLLNLTKDWGIVIESLEIIEVQVLDKDLKDNMEAVKKIQEQQRARLANADAKELYRLREIDVSRQSELAEKEMAIQIQQQELTRAEIEAEAYKKATLIRAEADADAIKMRILAEKEAEAIGIRLKMTAEAEGFQKQVDAINSGDQNFLTMKLIEQMPEIYKNISPDKMIVMGEGNKGFNSILESILPLMQILPEFNKQINGVSKDSVEKIKRDKDVTGVEFEDSEIENFQKIMQIEQPIKNNKSKGIKVKK</sequence>
<reference evidence="4 5" key="1">
    <citation type="journal article" date="2020" name="Nature">
        <title>Isolation of an archaeon at the prokaryote-eukaryote interface.</title>
        <authorList>
            <person name="Imachi H."/>
            <person name="Nobu M.K."/>
            <person name="Nakahara N."/>
            <person name="Morono Y."/>
            <person name="Ogawara M."/>
            <person name="Takaki Y."/>
            <person name="Takano Y."/>
            <person name="Uematsu K."/>
            <person name="Ikuta T."/>
            <person name="Ito M."/>
            <person name="Matsui Y."/>
            <person name="Miyazaki M."/>
            <person name="Murata K."/>
            <person name="Saito Y."/>
            <person name="Sakai S."/>
            <person name="Song C."/>
            <person name="Tasumi E."/>
            <person name="Yamanaka Y."/>
            <person name="Yamaguchi T."/>
            <person name="Kamagata Y."/>
            <person name="Tamaki H."/>
            <person name="Takai K."/>
        </authorList>
    </citation>
    <scope>NUCLEOTIDE SEQUENCE [LARGE SCALE GENOMIC DNA]</scope>
    <source>
        <strain evidence="4 5">MK-D1</strain>
    </source>
</reference>
<feature type="coiled-coil region" evidence="1">
    <location>
        <begin position="189"/>
        <end position="255"/>
    </location>
</feature>
<keyword evidence="2" id="KW-1133">Transmembrane helix</keyword>
<gene>
    <name evidence="4" type="ORF">DSAG12_00897</name>
</gene>
<keyword evidence="2" id="KW-0472">Membrane</keyword>
<keyword evidence="2" id="KW-0812">Transmembrane</keyword>
<dbReference type="SMART" id="SM00244">
    <property type="entry name" value="PHB"/>
    <property type="match status" value="1"/>
</dbReference>
<accession>A0A5B9D7G5</accession>
<reference evidence="4 5" key="2">
    <citation type="journal article" date="2024" name="Int. J. Syst. Evol. Microbiol.">
        <title>Promethearchaeum syntrophicum gen. nov., sp. nov., an anaerobic, obligately syntrophic archaeon, the first isolate of the lineage 'Asgard' archaea, and proposal of the new archaeal phylum Promethearchaeota phyl. nov. and kingdom Promethearchaeati regn. nov.</title>
        <authorList>
            <person name="Imachi H."/>
            <person name="Nobu M.K."/>
            <person name="Kato S."/>
            <person name="Takaki Y."/>
            <person name="Miyazaki M."/>
            <person name="Miyata M."/>
            <person name="Ogawara M."/>
            <person name="Saito Y."/>
            <person name="Sakai S."/>
            <person name="Tahara Y.O."/>
            <person name="Takano Y."/>
            <person name="Tasumi E."/>
            <person name="Uematsu K."/>
            <person name="Yoshimura T."/>
            <person name="Itoh T."/>
            <person name="Ohkuma M."/>
            <person name="Takai K."/>
        </authorList>
    </citation>
    <scope>NUCLEOTIDE SEQUENCE [LARGE SCALE GENOMIC DNA]</scope>
    <source>
        <strain evidence="4 5">MK-D1</strain>
    </source>
</reference>
<protein>
    <submittedName>
        <fullName evidence="4">SPFH domain-containing protein</fullName>
    </submittedName>
</protein>
<organism evidence="4 5">
    <name type="scientific">Promethearchaeum syntrophicum</name>
    <dbReference type="NCBI Taxonomy" id="2594042"/>
    <lineage>
        <taxon>Archaea</taxon>
        <taxon>Promethearchaeati</taxon>
        <taxon>Promethearchaeota</taxon>
        <taxon>Promethearchaeia</taxon>
        <taxon>Promethearchaeales</taxon>
        <taxon>Promethearchaeaceae</taxon>
        <taxon>Promethearchaeum</taxon>
    </lineage>
</organism>
<feature type="domain" description="Band 7" evidence="3">
    <location>
        <begin position="30"/>
        <end position="196"/>
    </location>
</feature>
<evidence type="ECO:0000256" key="2">
    <source>
        <dbReference type="SAM" id="Phobius"/>
    </source>
</evidence>
<dbReference type="EMBL" id="CP042905">
    <property type="protein sequence ID" value="QEE15074.1"/>
    <property type="molecule type" value="Genomic_DNA"/>
</dbReference>
<keyword evidence="1" id="KW-0175">Coiled coil</keyword>
<dbReference type="RefSeq" id="WP_147661998.1">
    <property type="nucleotide sequence ID" value="NZ_CP042905.2"/>
</dbReference>
<evidence type="ECO:0000256" key="1">
    <source>
        <dbReference type="SAM" id="Coils"/>
    </source>
</evidence>
<proteinExistence type="predicted"/>
<dbReference type="PANTHER" id="PTHR42911:SF2">
    <property type="entry name" value="PROHIBITIN FAMILY PROTEIN"/>
    <property type="match status" value="1"/>
</dbReference>
<dbReference type="Proteomes" id="UP000321408">
    <property type="component" value="Chromosome"/>
</dbReference>
<dbReference type="AlphaFoldDB" id="A0A5B9D7G5"/>
<dbReference type="SUPFAM" id="SSF117892">
    <property type="entry name" value="Band 7/SPFH domain"/>
    <property type="match status" value="1"/>
</dbReference>
<evidence type="ECO:0000313" key="5">
    <source>
        <dbReference type="Proteomes" id="UP000321408"/>
    </source>
</evidence>
<evidence type="ECO:0000259" key="3">
    <source>
        <dbReference type="SMART" id="SM00244"/>
    </source>
</evidence>
<dbReference type="Pfam" id="PF01145">
    <property type="entry name" value="Band_7"/>
    <property type="match status" value="1"/>
</dbReference>
<dbReference type="Gene3D" id="3.30.479.30">
    <property type="entry name" value="Band 7 domain"/>
    <property type="match status" value="1"/>
</dbReference>
<feature type="transmembrane region" description="Helical" evidence="2">
    <location>
        <begin position="6"/>
        <end position="29"/>
    </location>
</feature>
<dbReference type="GeneID" id="41328895"/>
<dbReference type="KEGG" id="psyt:DSAG12_00897"/>
<name>A0A5B9D7G5_9ARCH</name>
<dbReference type="PANTHER" id="PTHR42911">
    <property type="entry name" value="MODULATOR OF FTSH PROTEASE HFLC"/>
    <property type="match status" value="1"/>
</dbReference>
<keyword evidence="5" id="KW-1185">Reference proteome</keyword>